<dbReference type="EMBL" id="KF158713">
    <property type="protein sequence ID" value="AGR56820.1"/>
    <property type="molecule type" value="Genomic_DNA"/>
</dbReference>
<reference evidence="1 2" key="1">
    <citation type="journal article" date="2013" name="Virus Genes">
        <title>The genome of a baculovirus isolated from Hemileuca sp. encodes a serpin ortholog.</title>
        <authorList>
            <person name="Rohrmann G.F."/>
            <person name="Erlandson M.A."/>
            <person name="Theilmann D.A."/>
        </authorList>
    </citation>
    <scope>NUCLEOTIDE SEQUENCE [LARGE SCALE GENOMIC DNA]</scope>
</reference>
<dbReference type="Proteomes" id="UP000203768">
    <property type="component" value="Segment"/>
</dbReference>
<dbReference type="OrthoDB" id="19562at10239"/>
<dbReference type="RefSeq" id="YP_008378284.1">
    <property type="nucleotide sequence ID" value="NC_021923.1"/>
</dbReference>
<proteinExistence type="predicted"/>
<dbReference type="InterPro" id="IPR010594">
    <property type="entry name" value="AcMNPV_Ac75"/>
</dbReference>
<evidence type="ECO:0000313" key="2">
    <source>
        <dbReference type="Proteomes" id="UP000203768"/>
    </source>
</evidence>
<organism evidence="1 2">
    <name type="scientific">Hemileuca sp. nucleopolyhedrovirus</name>
    <dbReference type="NCBI Taxonomy" id="1367203"/>
    <lineage>
        <taxon>Viruses</taxon>
        <taxon>Viruses incertae sedis</taxon>
        <taxon>Naldaviricetes</taxon>
        <taxon>Lefavirales</taxon>
        <taxon>Baculoviridae</taxon>
        <taxon>Alphabaculovirus</taxon>
        <taxon>Alphabaculovirus heleucae</taxon>
        <taxon>Hemileuca species nucleopolyhedrovirus</taxon>
    </lineage>
</organism>
<accession>S5N379</accession>
<dbReference type="Pfam" id="PF06648">
    <property type="entry name" value="AcMNPV_Ac75"/>
    <property type="match status" value="1"/>
</dbReference>
<name>S5N379_9ABAC</name>
<protein>
    <submittedName>
        <fullName evidence="1">Ac75</fullName>
    </submittedName>
</protein>
<keyword evidence="2" id="KW-1185">Reference proteome</keyword>
<sequence>MDLFKNFIGNIVQSMPHVSKVAYVSTQIKKYLSELNEVENERFSEKFTIILEKFVEQKITLTQMCMIVEALDGVSLSKSQINYFCNQVYLNGYLIEILQKYIDCNHINDEEIHYVAEFLVVEINKAIING</sequence>
<evidence type="ECO:0000313" key="1">
    <source>
        <dbReference type="EMBL" id="AGR56820.1"/>
    </source>
</evidence>
<dbReference type="KEGG" id="vg:16489470"/>
<dbReference type="GeneID" id="16489470"/>
<gene>
    <name evidence="1" type="ORF">Hesp068</name>
</gene>